<reference evidence="1 2" key="1">
    <citation type="submission" date="2019-05" db="EMBL/GenBank/DDBJ databases">
        <title>Another draft genome of Portunus trituberculatus and its Hox gene families provides insights of decapod evolution.</title>
        <authorList>
            <person name="Jeong J.-H."/>
            <person name="Song I."/>
            <person name="Kim S."/>
            <person name="Choi T."/>
            <person name="Kim D."/>
            <person name="Ryu S."/>
            <person name="Kim W."/>
        </authorList>
    </citation>
    <scope>NUCLEOTIDE SEQUENCE [LARGE SCALE GENOMIC DNA]</scope>
    <source>
        <tissue evidence="1">Muscle</tissue>
    </source>
</reference>
<protein>
    <submittedName>
        <fullName evidence="1">Uncharacterized protein</fullName>
    </submittedName>
</protein>
<dbReference type="Proteomes" id="UP000324222">
    <property type="component" value="Unassembled WGS sequence"/>
</dbReference>
<evidence type="ECO:0000313" key="1">
    <source>
        <dbReference type="EMBL" id="MPC39246.1"/>
    </source>
</evidence>
<proteinExistence type="predicted"/>
<name>A0A5B7F1M5_PORTR</name>
<gene>
    <name evidence="1" type="ORF">E2C01_032776</name>
</gene>
<dbReference type="AlphaFoldDB" id="A0A5B7F1M5"/>
<keyword evidence="2" id="KW-1185">Reference proteome</keyword>
<accession>A0A5B7F1M5</accession>
<evidence type="ECO:0000313" key="2">
    <source>
        <dbReference type="Proteomes" id="UP000324222"/>
    </source>
</evidence>
<dbReference type="EMBL" id="VSRR010004306">
    <property type="protein sequence ID" value="MPC39246.1"/>
    <property type="molecule type" value="Genomic_DNA"/>
</dbReference>
<comment type="caution">
    <text evidence="1">The sequence shown here is derived from an EMBL/GenBank/DDBJ whole genome shotgun (WGS) entry which is preliminary data.</text>
</comment>
<sequence length="148" mass="16372">MEIAVKDAIHTEKKMFKKRGLKTQKADAVCNLTPDLYCTASFVLFLMRTQANTHKRKSLAGESQWLDADWQIGEGGRGEGGEQGVTGVTGKRRDLPQSRGIISACGLSALRVSWKGRVSARRSGLPRLPIDSPLQPQVYPPLIGIWRR</sequence>
<organism evidence="1 2">
    <name type="scientific">Portunus trituberculatus</name>
    <name type="common">Swimming crab</name>
    <name type="synonym">Neptunus trituberculatus</name>
    <dbReference type="NCBI Taxonomy" id="210409"/>
    <lineage>
        <taxon>Eukaryota</taxon>
        <taxon>Metazoa</taxon>
        <taxon>Ecdysozoa</taxon>
        <taxon>Arthropoda</taxon>
        <taxon>Crustacea</taxon>
        <taxon>Multicrustacea</taxon>
        <taxon>Malacostraca</taxon>
        <taxon>Eumalacostraca</taxon>
        <taxon>Eucarida</taxon>
        <taxon>Decapoda</taxon>
        <taxon>Pleocyemata</taxon>
        <taxon>Brachyura</taxon>
        <taxon>Eubrachyura</taxon>
        <taxon>Portunoidea</taxon>
        <taxon>Portunidae</taxon>
        <taxon>Portuninae</taxon>
        <taxon>Portunus</taxon>
    </lineage>
</organism>